<dbReference type="Pfam" id="PF13426">
    <property type="entry name" value="PAS_9"/>
    <property type="match status" value="1"/>
</dbReference>
<dbReference type="PROSITE" id="PS50113">
    <property type="entry name" value="PAC"/>
    <property type="match status" value="1"/>
</dbReference>
<proteinExistence type="predicted"/>
<dbReference type="CDD" id="cd00130">
    <property type="entry name" value="PAS"/>
    <property type="match status" value="2"/>
</dbReference>
<dbReference type="InterPro" id="IPR052162">
    <property type="entry name" value="Sensor_kinase/Photoreceptor"/>
</dbReference>
<evidence type="ECO:0000313" key="9">
    <source>
        <dbReference type="EMBL" id="KKK48221.1"/>
    </source>
</evidence>
<organism evidence="9">
    <name type="scientific">marine sediment metagenome</name>
    <dbReference type="NCBI Taxonomy" id="412755"/>
    <lineage>
        <taxon>unclassified sequences</taxon>
        <taxon>metagenomes</taxon>
        <taxon>ecological metagenomes</taxon>
    </lineage>
</organism>
<evidence type="ECO:0000259" key="8">
    <source>
        <dbReference type="PROSITE" id="PS50113"/>
    </source>
</evidence>
<name>A0A0F8YJE5_9ZZZZ</name>
<dbReference type="SUPFAM" id="SSF55785">
    <property type="entry name" value="PYP-like sensor domain (PAS domain)"/>
    <property type="match status" value="2"/>
</dbReference>
<dbReference type="InterPro" id="IPR035965">
    <property type="entry name" value="PAS-like_dom_sf"/>
</dbReference>
<keyword evidence="3" id="KW-0597">Phosphoprotein</keyword>
<dbReference type="NCBIfam" id="TIGR00229">
    <property type="entry name" value="sensory_box"/>
    <property type="match status" value="2"/>
</dbReference>
<keyword evidence="6" id="KW-0175">Coiled coil</keyword>
<feature type="domain" description="PAS" evidence="7">
    <location>
        <begin position="135"/>
        <end position="208"/>
    </location>
</feature>
<dbReference type="EMBL" id="LAZR01069176">
    <property type="protein sequence ID" value="KKK48221.1"/>
    <property type="molecule type" value="Genomic_DNA"/>
</dbReference>
<dbReference type="Gene3D" id="3.30.450.20">
    <property type="entry name" value="PAS domain"/>
    <property type="match status" value="2"/>
</dbReference>
<evidence type="ECO:0000259" key="7">
    <source>
        <dbReference type="PROSITE" id="PS50112"/>
    </source>
</evidence>
<dbReference type="GO" id="GO:0004673">
    <property type="term" value="F:protein histidine kinase activity"/>
    <property type="evidence" value="ECO:0007669"/>
    <property type="project" value="UniProtKB-EC"/>
</dbReference>
<protein>
    <recommendedName>
        <fullName evidence="2">histidine kinase</fullName>
        <ecNumber evidence="2">2.7.13.3</ecNumber>
    </recommendedName>
</protein>
<dbReference type="InterPro" id="IPR000014">
    <property type="entry name" value="PAS"/>
</dbReference>
<dbReference type="PANTHER" id="PTHR43304:SF1">
    <property type="entry name" value="PAC DOMAIN-CONTAINING PROTEIN"/>
    <property type="match status" value="1"/>
</dbReference>
<comment type="catalytic activity">
    <reaction evidence="1">
        <text>ATP + protein L-histidine = ADP + protein N-phospho-L-histidine.</text>
        <dbReference type="EC" id="2.7.13.3"/>
    </reaction>
</comment>
<keyword evidence="4" id="KW-0808">Transferase</keyword>
<reference evidence="9" key="1">
    <citation type="journal article" date="2015" name="Nature">
        <title>Complex archaea that bridge the gap between prokaryotes and eukaryotes.</title>
        <authorList>
            <person name="Spang A."/>
            <person name="Saw J.H."/>
            <person name="Jorgensen S.L."/>
            <person name="Zaremba-Niedzwiedzka K."/>
            <person name="Martijn J."/>
            <person name="Lind A.E."/>
            <person name="van Eijk R."/>
            <person name="Schleper C."/>
            <person name="Guy L."/>
            <person name="Ettema T.J."/>
        </authorList>
    </citation>
    <scope>NUCLEOTIDE SEQUENCE</scope>
</reference>
<sequence>MKEGKKSTREKLRESEEKLKDFMEAATEGFLVYDSELILREINDSALRIIGMRREDIIDKHILEITPGLEKTGRYDEYLNVIKTGKPFYADDATQLPKFGNKHLSINAFKLIGGLGIIFTDITERKKSEKNIKQIRDRFVRLTDNADEAIFSVEAKGGQVTYVNLAAERLFGYTKAEWISDPHLGAQIILPDFVERQKEIIEELNKNRKPIKNAILGWKAKDGREVIMEYSIIPIIDDNGKLAYFESIGRDITSRKKAERKLKKSEKKYREAYNRAEFYKDLFTHDI</sequence>
<feature type="non-terminal residue" evidence="9">
    <location>
        <position position="287"/>
    </location>
</feature>
<evidence type="ECO:0000256" key="5">
    <source>
        <dbReference type="ARBA" id="ARBA00022777"/>
    </source>
</evidence>
<evidence type="ECO:0000256" key="1">
    <source>
        <dbReference type="ARBA" id="ARBA00000085"/>
    </source>
</evidence>
<feature type="domain" description="PAS" evidence="7">
    <location>
        <begin position="15"/>
        <end position="63"/>
    </location>
</feature>
<evidence type="ECO:0000256" key="2">
    <source>
        <dbReference type="ARBA" id="ARBA00012438"/>
    </source>
</evidence>
<evidence type="ECO:0000256" key="3">
    <source>
        <dbReference type="ARBA" id="ARBA00022553"/>
    </source>
</evidence>
<dbReference type="InterPro" id="IPR013656">
    <property type="entry name" value="PAS_4"/>
</dbReference>
<dbReference type="PROSITE" id="PS50112">
    <property type="entry name" value="PAS"/>
    <property type="match status" value="2"/>
</dbReference>
<evidence type="ECO:0000256" key="6">
    <source>
        <dbReference type="SAM" id="Coils"/>
    </source>
</evidence>
<keyword evidence="5" id="KW-0418">Kinase</keyword>
<feature type="coiled-coil region" evidence="6">
    <location>
        <begin position="255"/>
        <end position="282"/>
    </location>
</feature>
<evidence type="ECO:0000256" key="4">
    <source>
        <dbReference type="ARBA" id="ARBA00022679"/>
    </source>
</evidence>
<dbReference type="InterPro" id="IPR000700">
    <property type="entry name" value="PAS-assoc_C"/>
</dbReference>
<dbReference type="Pfam" id="PF08448">
    <property type="entry name" value="PAS_4"/>
    <property type="match status" value="1"/>
</dbReference>
<feature type="domain" description="PAC" evidence="8">
    <location>
        <begin position="209"/>
        <end position="264"/>
    </location>
</feature>
<dbReference type="EC" id="2.7.13.3" evidence="2"/>
<gene>
    <name evidence="9" type="ORF">LCGC14_3147320</name>
</gene>
<dbReference type="AlphaFoldDB" id="A0A0F8YJE5"/>
<accession>A0A0F8YJE5</accession>
<dbReference type="PANTHER" id="PTHR43304">
    <property type="entry name" value="PHYTOCHROME-LIKE PROTEIN CPH1"/>
    <property type="match status" value="1"/>
</dbReference>
<comment type="caution">
    <text evidence="9">The sequence shown here is derived from an EMBL/GenBank/DDBJ whole genome shotgun (WGS) entry which is preliminary data.</text>
</comment>
<dbReference type="SMART" id="SM00091">
    <property type="entry name" value="PAS"/>
    <property type="match status" value="2"/>
</dbReference>